<dbReference type="AlphaFoldDB" id="A0A226DRT1"/>
<accession>A0A226DRT1</accession>
<feature type="transmembrane region" description="Helical" evidence="1">
    <location>
        <begin position="164"/>
        <end position="182"/>
    </location>
</feature>
<name>A0A226DRT1_FOLCA</name>
<feature type="transmembrane region" description="Helical" evidence="1">
    <location>
        <begin position="251"/>
        <end position="270"/>
    </location>
</feature>
<evidence type="ECO:0000313" key="2">
    <source>
        <dbReference type="EMBL" id="OXA47919.1"/>
    </source>
</evidence>
<dbReference type="EMBL" id="LNIX01000012">
    <property type="protein sequence ID" value="OXA47919.1"/>
    <property type="molecule type" value="Genomic_DNA"/>
</dbReference>
<comment type="caution">
    <text evidence="2">The sequence shown here is derived from an EMBL/GenBank/DDBJ whole genome shotgun (WGS) entry which is preliminary data.</text>
</comment>
<reference evidence="2 3" key="1">
    <citation type="submission" date="2015-12" db="EMBL/GenBank/DDBJ databases">
        <title>The genome of Folsomia candida.</title>
        <authorList>
            <person name="Faddeeva A."/>
            <person name="Derks M.F."/>
            <person name="Anvar Y."/>
            <person name="Smit S."/>
            <person name="Van Straalen N."/>
            <person name="Roelofs D."/>
        </authorList>
    </citation>
    <scope>NUCLEOTIDE SEQUENCE [LARGE SCALE GENOMIC DNA]</scope>
    <source>
        <strain evidence="2 3">VU population</strain>
        <tissue evidence="2">Whole body</tissue>
    </source>
</reference>
<feature type="transmembrane region" description="Helical" evidence="1">
    <location>
        <begin position="276"/>
        <end position="299"/>
    </location>
</feature>
<proteinExistence type="predicted"/>
<protein>
    <submittedName>
        <fullName evidence="2">Uncharacterized protein</fullName>
    </submittedName>
</protein>
<feature type="transmembrane region" description="Helical" evidence="1">
    <location>
        <begin position="188"/>
        <end position="210"/>
    </location>
</feature>
<feature type="transmembrane region" description="Helical" evidence="1">
    <location>
        <begin position="101"/>
        <end position="124"/>
    </location>
</feature>
<keyword evidence="1" id="KW-0812">Transmembrane</keyword>
<dbReference type="Proteomes" id="UP000198287">
    <property type="component" value="Unassembled WGS sequence"/>
</dbReference>
<keyword evidence="1" id="KW-1133">Transmembrane helix</keyword>
<feature type="transmembrane region" description="Helical" evidence="1">
    <location>
        <begin position="60"/>
        <end position="81"/>
    </location>
</feature>
<keyword evidence="1" id="KW-0472">Membrane</keyword>
<evidence type="ECO:0000256" key="1">
    <source>
        <dbReference type="SAM" id="Phobius"/>
    </source>
</evidence>
<organism evidence="2 3">
    <name type="scientific">Folsomia candida</name>
    <name type="common">Springtail</name>
    <dbReference type="NCBI Taxonomy" id="158441"/>
    <lineage>
        <taxon>Eukaryota</taxon>
        <taxon>Metazoa</taxon>
        <taxon>Ecdysozoa</taxon>
        <taxon>Arthropoda</taxon>
        <taxon>Hexapoda</taxon>
        <taxon>Collembola</taxon>
        <taxon>Entomobryomorpha</taxon>
        <taxon>Isotomoidea</taxon>
        <taxon>Isotomidae</taxon>
        <taxon>Proisotominae</taxon>
        <taxon>Folsomia</taxon>
    </lineage>
</organism>
<evidence type="ECO:0000313" key="3">
    <source>
        <dbReference type="Proteomes" id="UP000198287"/>
    </source>
</evidence>
<keyword evidence="3" id="KW-1185">Reference proteome</keyword>
<gene>
    <name evidence="2" type="ORF">Fcan01_17401</name>
</gene>
<feature type="transmembrane region" description="Helical" evidence="1">
    <location>
        <begin position="20"/>
        <end position="39"/>
    </location>
</feature>
<sequence length="368" mass="41371">MEATPDSEGSLVSNLMWQLLHVYCYLYKIISPLPFDFNLSKKNLTVIKGTSKGRFLSASSSLWMFVHTVACGFSLGFKLLLKSSRIPKIKTESDTIEKLCIFVDIYFIILPLCMTGMSITIAFYQQVAPNILNRIVEFEGKLEGPGLVLLYLHPLNNYFTSKSLIWNLILQIITFFLAYVLSGEVVKSAVAFLLVGLIVMQSISQGASLLREILKFKSRNRGALFPGEIRLYREFQVWNQYINAAFCYRSVPPLLFCGVCIIVCSIYGTIRMYVSLPIFVYALLPLTAGVALAFQFALLPQAAKGYEKSREFVAFARKQCTVKWERKVAKSFRPIGARCGPFGMISNKWTVRVGNAVTDSTVTLLLTI</sequence>